<keyword evidence="2" id="KW-1133">Transmembrane helix</keyword>
<feature type="transmembrane region" description="Helical" evidence="2">
    <location>
        <begin position="74"/>
        <end position="97"/>
    </location>
</feature>
<evidence type="ECO:0000313" key="4">
    <source>
        <dbReference type="Proteomes" id="UP001497623"/>
    </source>
</evidence>
<dbReference type="AlphaFoldDB" id="A0AAV2PJ49"/>
<sequence length="304" mass="33512">MHRASPRSPVVSVPLVQTAGTDNEIDSQQAVTMTEEEQYIQKNKARFCIFWVAKLLIVAALCIGVSFLDIEFGATWGVAAGISILVLGSGVLIYWYYVRPKYVNHDQTGQQSFTLPTYSPITGKPSVSTQPLLQPGESHHQGQARRCSNLNLETSHPEMYPQCSPSVSRKSSSVSKQPSSASRQSSSVSRHPSSVSRHPSAVSRHPSLVSKQPLLQPVESHIKGQRRRSSHQETQCSPLSKNHLKAQIEHSGANEVPFVENESFTQPVVLHHQQPANQQYTKCDNKEQEVLSNGVGYAHPAYAP</sequence>
<keyword evidence="4" id="KW-1185">Reference proteome</keyword>
<proteinExistence type="predicted"/>
<keyword evidence="2" id="KW-0812">Transmembrane</keyword>
<name>A0AAV2PJ49_MEGNR</name>
<evidence type="ECO:0000313" key="3">
    <source>
        <dbReference type="EMBL" id="CAL4060263.1"/>
    </source>
</evidence>
<protein>
    <submittedName>
        <fullName evidence="3">Uncharacterized protein</fullName>
    </submittedName>
</protein>
<feature type="region of interest" description="Disordered" evidence="1">
    <location>
        <begin position="126"/>
        <end position="145"/>
    </location>
</feature>
<organism evidence="3 4">
    <name type="scientific">Meganyctiphanes norvegica</name>
    <name type="common">Northern krill</name>
    <name type="synonym">Thysanopoda norvegica</name>
    <dbReference type="NCBI Taxonomy" id="48144"/>
    <lineage>
        <taxon>Eukaryota</taxon>
        <taxon>Metazoa</taxon>
        <taxon>Ecdysozoa</taxon>
        <taxon>Arthropoda</taxon>
        <taxon>Crustacea</taxon>
        <taxon>Multicrustacea</taxon>
        <taxon>Malacostraca</taxon>
        <taxon>Eumalacostraca</taxon>
        <taxon>Eucarida</taxon>
        <taxon>Euphausiacea</taxon>
        <taxon>Euphausiidae</taxon>
        <taxon>Meganyctiphanes</taxon>
    </lineage>
</organism>
<reference evidence="3 4" key="1">
    <citation type="submission" date="2024-05" db="EMBL/GenBank/DDBJ databases">
        <authorList>
            <person name="Wallberg A."/>
        </authorList>
    </citation>
    <scope>NUCLEOTIDE SEQUENCE [LARGE SCALE GENOMIC DNA]</scope>
</reference>
<evidence type="ECO:0000256" key="1">
    <source>
        <dbReference type="SAM" id="MobiDB-lite"/>
    </source>
</evidence>
<dbReference type="EMBL" id="CAXKWB010000306">
    <property type="protein sequence ID" value="CAL4060263.1"/>
    <property type="molecule type" value="Genomic_DNA"/>
</dbReference>
<feature type="compositionally biased region" description="Low complexity" evidence="1">
    <location>
        <begin position="164"/>
        <end position="204"/>
    </location>
</feature>
<comment type="caution">
    <text evidence="3">The sequence shown here is derived from an EMBL/GenBank/DDBJ whole genome shotgun (WGS) entry which is preliminary data.</text>
</comment>
<gene>
    <name evidence="3" type="ORF">MNOR_LOCUS1191</name>
</gene>
<accession>A0AAV2PJ49</accession>
<evidence type="ECO:0000256" key="2">
    <source>
        <dbReference type="SAM" id="Phobius"/>
    </source>
</evidence>
<feature type="region of interest" description="Disordered" evidence="1">
    <location>
        <begin position="158"/>
        <end position="240"/>
    </location>
</feature>
<dbReference type="Proteomes" id="UP001497623">
    <property type="component" value="Unassembled WGS sequence"/>
</dbReference>
<feature type="transmembrane region" description="Helical" evidence="2">
    <location>
        <begin position="47"/>
        <end position="68"/>
    </location>
</feature>
<keyword evidence="2" id="KW-0472">Membrane</keyword>